<evidence type="ECO:0000313" key="5">
    <source>
        <dbReference type="Proteomes" id="UP000315901"/>
    </source>
</evidence>
<reference evidence="4 5" key="1">
    <citation type="submission" date="2019-06" db="EMBL/GenBank/DDBJ databases">
        <title>A novel bacterium of genus Marinomonas, isolated from coastal sand.</title>
        <authorList>
            <person name="Huang H."/>
            <person name="Mo K."/>
            <person name="Hu Y."/>
        </authorList>
    </citation>
    <scope>NUCLEOTIDE SEQUENCE [LARGE SCALE GENOMIC DNA]</scope>
    <source>
        <strain evidence="4 5">HB171799</strain>
    </source>
</reference>
<name>A0A501WHD4_9GAMM</name>
<dbReference type="AlphaFoldDB" id="A0A501WHD4"/>
<dbReference type="OrthoDB" id="9787219at2"/>
<proteinExistence type="predicted"/>
<evidence type="ECO:0000256" key="1">
    <source>
        <dbReference type="ARBA" id="ARBA00023002"/>
    </source>
</evidence>
<accession>A0A501WHD4</accession>
<protein>
    <submittedName>
        <fullName evidence="4">Glyoxylate/hydroxypyruvate reductase A</fullName>
    </submittedName>
</protein>
<dbReference type="EMBL" id="VFRR01000039">
    <property type="protein sequence ID" value="TPE47750.1"/>
    <property type="molecule type" value="Genomic_DNA"/>
</dbReference>
<feature type="domain" description="D-isomer specific 2-hydroxyacid dehydrogenase NAD-binding" evidence="3">
    <location>
        <begin position="110"/>
        <end position="283"/>
    </location>
</feature>
<evidence type="ECO:0000313" key="4">
    <source>
        <dbReference type="EMBL" id="TPE47750.1"/>
    </source>
</evidence>
<dbReference type="Pfam" id="PF02826">
    <property type="entry name" value="2-Hacid_dh_C"/>
    <property type="match status" value="1"/>
</dbReference>
<dbReference type="SUPFAM" id="SSF51735">
    <property type="entry name" value="NAD(P)-binding Rossmann-fold domains"/>
    <property type="match status" value="1"/>
</dbReference>
<dbReference type="InterPro" id="IPR036291">
    <property type="entry name" value="NAD(P)-bd_dom_sf"/>
</dbReference>
<comment type="caution">
    <text evidence="4">The sequence shown here is derived from an EMBL/GenBank/DDBJ whole genome shotgun (WGS) entry which is preliminary data.</text>
</comment>
<dbReference type="InterPro" id="IPR029753">
    <property type="entry name" value="D-isomer_DH_CS"/>
</dbReference>
<dbReference type="GO" id="GO:0016616">
    <property type="term" value="F:oxidoreductase activity, acting on the CH-OH group of donors, NAD or NADP as acceptor"/>
    <property type="evidence" value="ECO:0007669"/>
    <property type="project" value="UniProtKB-ARBA"/>
</dbReference>
<dbReference type="Proteomes" id="UP000315901">
    <property type="component" value="Unassembled WGS sequence"/>
</dbReference>
<dbReference type="CDD" id="cd12164">
    <property type="entry name" value="GDH_like_2"/>
    <property type="match status" value="1"/>
</dbReference>
<dbReference type="Gene3D" id="3.40.50.720">
    <property type="entry name" value="NAD(P)-binding Rossmann-like Domain"/>
    <property type="match status" value="2"/>
</dbReference>
<keyword evidence="2" id="KW-0520">NAD</keyword>
<evidence type="ECO:0000256" key="2">
    <source>
        <dbReference type="ARBA" id="ARBA00023027"/>
    </source>
</evidence>
<keyword evidence="1" id="KW-0560">Oxidoreductase</keyword>
<dbReference type="GO" id="GO:0051287">
    <property type="term" value="F:NAD binding"/>
    <property type="evidence" value="ECO:0007669"/>
    <property type="project" value="InterPro"/>
</dbReference>
<dbReference type="PANTHER" id="PTHR43333:SF1">
    <property type="entry name" value="D-ISOMER SPECIFIC 2-HYDROXYACID DEHYDROGENASE NAD-BINDING DOMAIN-CONTAINING PROTEIN"/>
    <property type="match status" value="1"/>
</dbReference>
<dbReference type="RefSeq" id="WP_140590579.1">
    <property type="nucleotide sequence ID" value="NZ_VFRR01000039.1"/>
</dbReference>
<gene>
    <name evidence="4" type="ORF">FJM67_14190</name>
</gene>
<dbReference type="PANTHER" id="PTHR43333">
    <property type="entry name" value="2-HACID_DH_C DOMAIN-CONTAINING PROTEIN"/>
    <property type="match status" value="1"/>
</dbReference>
<dbReference type="InterPro" id="IPR006140">
    <property type="entry name" value="D-isomer_DH_NAD-bd"/>
</dbReference>
<evidence type="ECO:0000259" key="3">
    <source>
        <dbReference type="Pfam" id="PF02826"/>
    </source>
</evidence>
<dbReference type="PROSITE" id="PS00671">
    <property type="entry name" value="D_2_HYDROXYACID_DH_3"/>
    <property type="match status" value="1"/>
</dbReference>
<organism evidence="4 5">
    <name type="scientific">Maribrevibacterium harenarium</name>
    <dbReference type="NCBI Taxonomy" id="2589817"/>
    <lineage>
        <taxon>Bacteria</taxon>
        <taxon>Pseudomonadati</taxon>
        <taxon>Pseudomonadota</taxon>
        <taxon>Gammaproteobacteria</taxon>
        <taxon>Oceanospirillales</taxon>
        <taxon>Oceanospirillaceae</taxon>
        <taxon>Maribrevibacterium</taxon>
    </lineage>
</organism>
<sequence>MFFRAPIPFVSSLSTQEERDWLIALSKALPEEAVLPLEKLSAAERAMADVAIVANPDPTMLITLPNLVWVQSVWAGVEKLVSAMKDQGSPLIARLIDPELSNTMAEAVLAWVLYLHRDMPVYWRQQQDINWQPQPYIPARERTIGLLGMGQLGKAAAARLQENGFSVIGWRKQPATEQLGIPCYSGTDGLKEVLGQADILVVLLPLTAETAGLLDLQTLQQLRPGTRIINFARGPIIDEDALLMLMITGHIAHAVLDVFSYEPLPRSHPFWHHPNITVLPHISAPTSRHSAAQIVANNITTYRHLRMLPETVDYSRGY</sequence>
<keyword evidence="5" id="KW-1185">Reference proteome</keyword>
<keyword evidence="4" id="KW-0670">Pyruvate</keyword>